<gene>
    <name evidence="2" type="ORF">SVUK_LOCUS15538</name>
</gene>
<organism evidence="2 3">
    <name type="scientific">Strongylus vulgaris</name>
    <name type="common">Blood worm</name>
    <dbReference type="NCBI Taxonomy" id="40348"/>
    <lineage>
        <taxon>Eukaryota</taxon>
        <taxon>Metazoa</taxon>
        <taxon>Ecdysozoa</taxon>
        <taxon>Nematoda</taxon>
        <taxon>Chromadorea</taxon>
        <taxon>Rhabditida</taxon>
        <taxon>Rhabditina</taxon>
        <taxon>Rhabditomorpha</taxon>
        <taxon>Strongyloidea</taxon>
        <taxon>Strongylidae</taxon>
        <taxon>Strongylus</taxon>
    </lineage>
</organism>
<dbReference type="GO" id="GO:0003678">
    <property type="term" value="F:DNA helicase activity"/>
    <property type="evidence" value="ECO:0007669"/>
    <property type="project" value="TreeGrafter"/>
</dbReference>
<name>A0A3P7J577_STRVU</name>
<dbReference type="Gene3D" id="3.40.50.300">
    <property type="entry name" value="P-loop containing nucleotide triphosphate hydrolases"/>
    <property type="match status" value="1"/>
</dbReference>
<dbReference type="InterPro" id="IPR006555">
    <property type="entry name" value="ATP-dep_Helicase_C"/>
</dbReference>
<dbReference type="GO" id="GO:0005524">
    <property type="term" value="F:ATP binding"/>
    <property type="evidence" value="ECO:0007669"/>
    <property type="project" value="InterPro"/>
</dbReference>
<dbReference type="PANTHER" id="PTHR11472:SF47">
    <property type="entry name" value="FANCONI ANEMIA GROUP J PROTEIN"/>
    <property type="match status" value="1"/>
</dbReference>
<dbReference type="InterPro" id="IPR027417">
    <property type="entry name" value="P-loop_NTPase"/>
</dbReference>
<accession>A0A3P7J577</accession>
<dbReference type="GO" id="GO:0006289">
    <property type="term" value="P:nucleotide-excision repair"/>
    <property type="evidence" value="ECO:0007669"/>
    <property type="project" value="TreeGrafter"/>
</dbReference>
<dbReference type="SMART" id="SM00491">
    <property type="entry name" value="HELICc2"/>
    <property type="match status" value="1"/>
</dbReference>
<dbReference type="Proteomes" id="UP000270094">
    <property type="component" value="Unassembled WGS sequence"/>
</dbReference>
<keyword evidence="3" id="KW-1185">Reference proteome</keyword>
<sequence>MQLHSIKLALLMDDISKWFRDTASKLLTSARVDGSGKLSNTVWEVDLRRFHLHPEDLRYEKAEAAYKGLLSSYQERQDSRPPDNKISSTTIICLEKWFYFIEYFKDETKRSMYNEKVYQYHERGPFVQGEGRRGGQAGPKNINYSQISGDETDVWLSSTQEASSHALIRAGYRTSLSLWCMSPELAFISAFAECRSVILASGTLCPVETLKTELGLKFHSQVVVKEPRRSSELPTVMEVYEDAVRNPARYGRHVDGALMFAVFRGKVKEKKTYNDEFCKTKALLTGDQWYVSQAYRALNQALGRCLRHRNDWGALVLVDERLTAQAVRYGGSQLIQLFNGECKKAKVF</sequence>
<dbReference type="GO" id="GO:0016818">
    <property type="term" value="F:hydrolase activity, acting on acid anhydrides, in phosphorus-containing anhydrides"/>
    <property type="evidence" value="ECO:0007669"/>
    <property type="project" value="InterPro"/>
</dbReference>
<protein>
    <recommendedName>
        <fullName evidence="1">ATP-dependent helicase C-terminal domain-containing protein</fullName>
    </recommendedName>
</protein>
<dbReference type="InterPro" id="IPR045028">
    <property type="entry name" value="DinG/Rad3-like"/>
</dbReference>
<dbReference type="GO" id="GO:0003676">
    <property type="term" value="F:nucleic acid binding"/>
    <property type="evidence" value="ECO:0007669"/>
    <property type="project" value="InterPro"/>
</dbReference>
<reference evidence="2 3" key="1">
    <citation type="submission" date="2018-11" db="EMBL/GenBank/DDBJ databases">
        <authorList>
            <consortium name="Pathogen Informatics"/>
        </authorList>
    </citation>
    <scope>NUCLEOTIDE SEQUENCE [LARGE SCALE GENOMIC DNA]</scope>
</reference>
<dbReference type="PANTHER" id="PTHR11472">
    <property type="entry name" value="DNA REPAIR DEAD HELICASE RAD3/XP-D SUBFAMILY MEMBER"/>
    <property type="match status" value="1"/>
</dbReference>
<dbReference type="Pfam" id="PF13307">
    <property type="entry name" value="Helicase_C_2"/>
    <property type="match status" value="1"/>
</dbReference>
<dbReference type="GO" id="GO:1990918">
    <property type="term" value="P:double-strand break repair involved in meiotic recombination"/>
    <property type="evidence" value="ECO:0007669"/>
    <property type="project" value="TreeGrafter"/>
</dbReference>
<proteinExistence type="predicted"/>
<evidence type="ECO:0000259" key="1">
    <source>
        <dbReference type="SMART" id="SM00491"/>
    </source>
</evidence>
<evidence type="ECO:0000313" key="3">
    <source>
        <dbReference type="Proteomes" id="UP000270094"/>
    </source>
</evidence>
<feature type="domain" description="ATP-dependent helicase C-terminal" evidence="1">
    <location>
        <begin position="207"/>
        <end position="324"/>
    </location>
</feature>
<dbReference type="AlphaFoldDB" id="A0A3P7J577"/>
<dbReference type="EMBL" id="UYYB01108957">
    <property type="protein sequence ID" value="VDM80540.1"/>
    <property type="molecule type" value="Genomic_DNA"/>
</dbReference>
<dbReference type="GO" id="GO:0005634">
    <property type="term" value="C:nucleus"/>
    <property type="evidence" value="ECO:0007669"/>
    <property type="project" value="TreeGrafter"/>
</dbReference>
<evidence type="ECO:0000313" key="2">
    <source>
        <dbReference type="EMBL" id="VDM80540.1"/>
    </source>
</evidence>
<dbReference type="OrthoDB" id="19182at2759"/>